<organism evidence="2 3">
    <name type="scientific">Herpetosiphon geysericola</name>
    <dbReference type="NCBI Taxonomy" id="70996"/>
    <lineage>
        <taxon>Bacteria</taxon>
        <taxon>Bacillati</taxon>
        <taxon>Chloroflexota</taxon>
        <taxon>Chloroflexia</taxon>
        <taxon>Herpetosiphonales</taxon>
        <taxon>Herpetosiphonaceae</taxon>
        <taxon>Herpetosiphon</taxon>
    </lineage>
</organism>
<accession>A0A0P6YI40</accession>
<protein>
    <submittedName>
        <fullName evidence="2">Uncharacterized protein</fullName>
    </submittedName>
</protein>
<keyword evidence="1" id="KW-0472">Membrane</keyword>
<dbReference type="AlphaFoldDB" id="A0A0P6YI40"/>
<comment type="caution">
    <text evidence="2">The sequence shown here is derived from an EMBL/GenBank/DDBJ whole genome shotgun (WGS) entry which is preliminary data.</text>
</comment>
<name>A0A0P6YI40_9CHLR</name>
<feature type="transmembrane region" description="Helical" evidence="1">
    <location>
        <begin position="67"/>
        <end position="89"/>
    </location>
</feature>
<reference evidence="2 3" key="1">
    <citation type="submission" date="2015-07" db="EMBL/GenBank/DDBJ databases">
        <title>Whole genome sequence of Herpetosiphon geysericola DSM 7119.</title>
        <authorList>
            <person name="Hemp J."/>
            <person name="Ward L.M."/>
            <person name="Pace L.A."/>
            <person name="Fischer W.W."/>
        </authorList>
    </citation>
    <scope>NUCLEOTIDE SEQUENCE [LARGE SCALE GENOMIC DNA]</scope>
    <source>
        <strain evidence="2 3">DSM 7119</strain>
    </source>
</reference>
<keyword evidence="1" id="KW-0812">Transmembrane</keyword>
<dbReference type="EMBL" id="LGKP01000013">
    <property type="protein sequence ID" value="KPL90167.1"/>
    <property type="molecule type" value="Genomic_DNA"/>
</dbReference>
<feature type="transmembrane region" description="Helical" evidence="1">
    <location>
        <begin position="110"/>
        <end position="130"/>
    </location>
</feature>
<keyword evidence="3" id="KW-1185">Reference proteome</keyword>
<feature type="transmembrane region" description="Helical" evidence="1">
    <location>
        <begin position="41"/>
        <end position="61"/>
    </location>
</feature>
<evidence type="ECO:0000313" key="2">
    <source>
        <dbReference type="EMBL" id="KPL90167.1"/>
    </source>
</evidence>
<gene>
    <name evidence="2" type="ORF">SE18_08135</name>
</gene>
<keyword evidence="1" id="KW-1133">Transmembrane helix</keyword>
<sequence length="161" mass="18450">MSSLITSPQPGIHWRYWLVLLTSFGYFGFSDWLLTNIFGYGLWPLYLVSTGLLFTLQWWLFVPHPDGLRWIVGSVGVFTLNLLITTFWLEPLFRFAIQTYMPNSPMELKFRLQAGLTYGFLGLLLGFVQATALPACYSPIKWIMLSMLAYSLAGLGLLYFL</sequence>
<evidence type="ECO:0000313" key="3">
    <source>
        <dbReference type="Proteomes" id="UP000050277"/>
    </source>
</evidence>
<proteinExistence type="predicted"/>
<dbReference type="Proteomes" id="UP000050277">
    <property type="component" value="Unassembled WGS sequence"/>
</dbReference>
<evidence type="ECO:0000256" key="1">
    <source>
        <dbReference type="SAM" id="Phobius"/>
    </source>
</evidence>
<feature type="transmembrane region" description="Helical" evidence="1">
    <location>
        <begin position="12"/>
        <end position="29"/>
    </location>
</feature>
<feature type="transmembrane region" description="Helical" evidence="1">
    <location>
        <begin position="142"/>
        <end position="160"/>
    </location>
</feature>